<evidence type="ECO:0000313" key="2">
    <source>
        <dbReference type="EMBL" id="SVE04346.1"/>
    </source>
</evidence>
<feature type="non-terminal residue" evidence="2">
    <location>
        <position position="161"/>
    </location>
</feature>
<gene>
    <name evidence="2" type="ORF">METZ01_LOCUS457200</name>
</gene>
<protein>
    <recommendedName>
        <fullName evidence="1">NAD(P)-binding domain-containing protein</fullName>
    </recommendedName>
</protein>
<proteinExistence type="predicted"/>
<dbReference type="Pfam" id="PF16363">
    <property type="entry name" value="GDP_Man_Dehyd"/>
    <property type="match status" value="1"/>
</dbReference>
<organism evidence="2">
    <name type="scientific">marine metagenome</name>
    <dbReference type="NCBI Taxonomy" id="408172"/>
    <lineage>
        <taxon>unclassified sequences</taxon>
        <taxon>metagenomes</taxon>
        <taxon>ecological metagenomes</taxon>
    </lineage>
</organism>
<dbReference type="SUPFAM" id="SSF51735">
    <property type="entry name" value="NAD(P)-binding Rossmann-fold domains"/>
    <property type="match status" value="1"/>
</dbReference>
<sequence length="161" mass="18403">MSFNNIFKNKNVLITGHTGFKGSWLSIWLNLLGANVYGFSIDDPTQPSHFKIAKLRNLLKKDIRSDIRNYKDILSTIKIVKPDFIFHLAAQSIVKKSISSPLLTWQTNLIGSINILESLKQYKKKCAVVMITSDKCYENNEWVWGYRENDKLGGNDPYCAS</sequence>
<dbReference type="EMBL" id="UINC01190272">
    <property type="protein sequence ID" value="SVE04346.1"/>
    <property type="molecule type" value="Genomic_DNA"/>
</dbReference>
<accession>A0A383A8Z8</accession>
<dbReference type="PANTHER" id="PTHR43000">
    <property type="entry name" value="DTDP-D-GLUCOSE 4,6-DEHYDRATASE-RELATED"/>
    <property type="match status" value="1"/>
</dbReference>
<reference evidence="2" key="1">
    <citation type="submission" date="2018-05" db="EMBL/GenBank/DDBJ databases">
        <authorList>
            <person name="Lanie J.A."/>
            <person name="Ng W.-L."/>
            <person name="Kazmierczak K.M."/>
            <person name="Andrzejewski T.M."/>
            <person name="Davidsen T.M."/>
            <person name="Wayne K.J."/>
            <person name="Tettelin H."/>
            <person name="Glass J.I."/>
            <person name="Rusch D."/>
            <person name="Podicherti R."/>
            <person name="Tsui H.-C.T."/>
            <person name="Winkler M.E."/>
        </authorList>
    </citation>
    <scope>NUCLEOTIDE SEQUENCE</scope>
</reference>
<evidence type="ECO:0000259" key="1">
    <source>
        <dbReference type="Pfam" id="PF16363"/>
    </source>
</evidence>
<dbReference type="InterPro" id="IPR016040">
    <property type="entry name" value="NAD(P)-bd_dom"/>
</dbReference>
<dbReference type="Gene3D" id="3.40.50.720">
    <property type="entry name" value="NAD(P)-binding Rossmann-like Domain"/>
    <property type="match status" value="1"/>
</dbReference>
<feature type="domain" description="NAD(P)-binding" evidence="1">
    <location>
        <begin position="13"/>
        <end position="161"/>
    </location>
</feature>
<name>A0A383A8Z8_9ZZZZ</name>
<dbReference type="InterPro" id="IPR036291">
    <property type="entry name" value="NAD(P)-bd_dom_sf"/>
</dbReference>
<dbReference type="AlphaFoldDB" id="A0A383A8Z8"/>